<evidence type="ECO:0000313" key="7">
    <source>
        <dbReference type="EMBL" id="CAG8899827.1"/>
    </source>
</evidence>
<evidence type="ECO:0000256" key="3">
    <source>
        <dbReference type="ARBA" id="ARBA00022692"/>
    </source>
</evidence>
<dbReference type="InterPro" id="IPR036259">
    <property type="entry name" value="MFS_trans_sf"/>
</dbReference>
<proteinExistence type="predicted"/>
<dbReference type="GO" id="GO:0022857">
    <property type="term" value="F:transmembrane transporter activity"/>
    <property type="evidence" value="ECO:0007669"/>
    <property type="project" value="InterPro"/>
</dbReference>
<feature type="transmembrane region" description="Helical" evidence="6">
    <location>
        <begin position="95"/>
        <end position="116"/>
    </location>
</feature>
<keyword evidence="8" id="KW-1185">Reference proteome</keyword>
<dbReference type="GO" id="GO:0016020">
    <property type="term" value="C:membrane"/>
    <property type="evidence" value="ECO:0007669"/>
    <property type="project" value="UniProtKB-SubCell"/>
</dbReference>
<dbReference type="SUPFAM" id="SSF103473">
    <property type="entry name" value="MFS general substrate transporter"/>
    <property type="match status" value="1"/>
</dbReference>
<evidence type="ECO:0000256" key="4">
    <source>
        <dbReference type="ARBA" id="ARBA00022989"/>
    </source>
</evidence>
<dbReference type="AlphaFoldDB" id="A0A9W4P4S7"/>
<comment type="subcellular location">
    <subcellularLocation>
        <location evidence="1">Membrane</location>
        <topology evidence="1">Multi-pass membrane protein</topology>
    </subcellularLocation>
</comment>
<dbReference type="InterPro" id="IPR011701">
    <property type="entry name" value="MFS"/>
</dbReference>
<reference evidence="7" key="1">
    <citation type="submission" date="2021-07" db="EMBL/GenBank/DDBJ databases">
        <authorList>
            <person name="Branca A.L. A."/>
        </authorList>
    </citation>
    <scope>NUCLEOTIDE SEQUENCE</scope>
</reference>
<keyword evidence="3 6" id="KW-0812">Transmembrane</keyword>
<dbReference type="OrthoDB" id="3639251at2759"/>
<sequence>MSGILAYGFSRMHGLHGHAGWRWIFIMQGVLSFTVGLLCWIFVVDFPDKAHKAWGFLNERECAFILRRLDRDRGDASPEPFSLDKFLRPALDLKIWGFALIFFCLTTVAYAIAYFLPIILNENMHFSLAASQCLNAPPYAFAGMLMVITSWAGDKYRVRAPILVLNCIITLVGLSLMGFATSSGVRYSESSSPLPEQMLGFPPRWLTRLTISGDNGQELLPAQPSSALEVSGVLQGAWCFVHKMLRTIYRVSGRRLREFHHLHHILHIGAIVACLIAIHG</sequence>
<feature type="transmembrane region" description="Helical" evidence="6">
    <location>
        <begin position="262"/>
        <end position="279"/>
    </location>
</feature>
<protein>
    <recommendedName>
        <fullName evidence="9">Major facilitator superfamily (MFS) profile domain-containing protein</fullName>
    </recommendedName>
</protein>
<evidence type="ECO:0000256" key="5">
    <source>
        <dbReference type="ARBA" id="ARBA00023136"/>
    </source>
</evidence>
<keyword evidence="4 6" id="KW-1133">Transmembrane helix</keyword>
<gene>
    <name evidence="7" type="ORF">PEGY_LOCUS5921</name>
</gene>
<evidence type="ECO:0000256" key="6">
    <source>
        <dbReference type="SAM" id="Phobius"/>
    </source>
</evidence>
<feature type="transmembrane region" description="Helical" evidence="6">
    <location>
        <begin position="222"/>
        <end position="241"/>
    </location>
</feature>
<keyword evidence="2" id="KW-0813">Transport</keyword>
<evidence type="ECO:0008006" key="9">
    <source>
        <dbReference type="Google" id="ProtNLM"/>
    </source>
</evidence>
<accession>A0A9W4P4S7</accession>
<evidence type="ECO:0000256" key="2">
    <source>
        <dbReference type="ARBA" id="ARBA00022448"/>
    </source>
</evidence>
<dbReference type="PANTHER" id="PTHR43791">
    <property type="entry name" value="PERMEASE-RELATED"/>
    <property type="match status" value="1"/>
</dbReference>
<feature type="transmembrane region" description="Helical" evidence="6">
    <location>
        <begin position="136"/>
        <end position="153"/>
    </location>
</feature>
<keyword evidence="5 6" id="KW-0472">Membrane</keyword>
<dbReference type="PANTHER" id="PTHR43791:SF47">
    <property type="entry name" value="MAJOR FACILITATOR SUPERFAMILY (MFS) PROFILE DOMAIN-CONTAINING PROTEIN-RELATED"/>
    <property type="match status" value="1"/>
</dbReference>
<organism evidence="7 8">
    <name type="scientific">Penicillium egyptiacum</name>
    <dbReference type="NCBI Taxonomy" id="1303716"/>
    <lineage>
        <taxon>Eukaryota</taxon>
        <taxon>Fungi</taxon>
        <taxon>Dikarya</taxon>
        <taxon>Ascomycota</taxon>
        <taxon>Pezizomycotina</taxon>
        <taxon>Eurotiomycetes</taxon>
        <taxon>Eurotiomycetidae</taxon>
        <taxon>Eurotiales</taxon>
        <taxon>Aspergillaceae</taxon>
        <taxon>Penicillium</taxon>
    </lineage>
</organism>
<feature type="transmembrane region" description="Helical" evidence="6">
    <location>
        <begin position="20"/>
        <end position="43"/>
    </location>
</feature>
<dbReference type="Proteomes" id="UP001154252">
    <property type="component" value="Unassembled WGS sequence"/>
</dbReference>
<evidence type="ECO:0000256" key="1">
    <source>
        <dbReference type="ARBA" id="ARBA00004141"/>
    </source>
</evidence>
<dbReference type="EMBL" id="CAJVRC010000866">
    <property type="protein sequence ID" value="CAG8899827.1"/>
    <property type="molecule type" value="Genomic_DNA"/>
</dbReference>
<name>A0A9W4P4S7_9EURO</name>
<dbReference type="Pfam" id="PF07690">
    <property type="entry name" value="MFS_1"/>
    <property type="match status" value="1"/>
</dbReference>
<dbReference type="Gene3D" id="1.20.1250.20">
    <property type="entry name" value="MFS general substrate transporter like domains"/>
    <property type="match status" value="2"/>
</dbReference>
<feature type="transmembrane region" description="Helical" evidence="6">
    <location>
        <begin position="160"/>
        <end position="180"/>
    </location>
</feature>
<evidence type="ECO:0000313" key="8">
    <source>
        <dbReference type="Proteomes" id="UP001154252"/>
    </source>
</evidence>
<comment type="caution">
    <text evidence="7">The sequence shown here is derived from an EMBL/GenBank/DDBJ whole genome shotgun (WGS) entry which is preliminary data.</text>
</comment>